<keyword evidence="2" id="KW-1185">Reference proteome</keyword>
<evidence type="ECO:0000313" key="1">
    <source>
        <dbReference type="EMBL" id="AOG60313.1"/>
    </source>
</evidence>
<name>A0A1B3SK58_9MOLU</name>
<dbReference type="STRING" id="216938.SHELI_v1c03580"/>
<protein>
    <submittedName>
        <fullName evidence="1">Uncharacterized protein</fullName>
    </submittedName>
</protein>
<dbReference type="AlphaFoldDB" id="A0A1B3SK58"/>
<proteinExistence type="predicted"/>
<accession>A0A1B3SK58</accession>
<dbReference type="OrthoDB" id="389801at2"/>
<reference evidence="1 2" key="1">
    <citation type="submission" date="2016-08" db="EMBL/GenBank/DDBJ databases">
        <title>Complete genome sequence of Spiroplasma helicoides TABS-2 (DSM 22551).</title>
        <authorList>
            <person name="Shen W.-Y."/>
            <person name="Lo W.-S."/>
            <person name="Lai Y.-C."/>
            <person name="Kuo C.-H."/>
        </authorList>
    </citation>
    <scope>NUCLEOTIDE SEQUENCE [LARGE SCALE GENOMIC DNA]</scope>
    <source>
        <strain evidence="1 2">TABS-2</strain>
    </source>
</reference>
<sequence>MKLNKIQDIINIFSEKDNFIFWKMGTKIASIMDNFYLYYSKLPDKYKSTNIQIENQNEKFLLKCVDQNITPSSSRNEPVSKSAIRQYIDVLCSFNIIVESNIKFNYIVLNRSTLKYDYEFIPSDIFLDLLKNFENYQYPQVKKIFYSALVSFLATFLNDMDFLFINTSKKQKEYISCKEIKRQSKKTGYDYFLDCFKFYGNNLDDIHENIIRKFA</sequence>
<dbReference type="EMBL" id="CP017015">
    <property type="protein sequence ID" value="AOG60313.1"/>
    <property type="molecule type" value="Genomic_DNA"/>
</dbReference>
<dbReference type="RefSeq" id="WP_069116153.1">
    <property type="nucleotide sequence ID" value="NZ_CP017015.1"/>
</dbReference>
<organism evidence="1 2">
    <name type="scientific">Spiroplasma helicoides</name>
    <dbReference type="NCBI Taxonomy" id="216938"/>
    <lineage>
        <taxon>Bacteria</taxon>
        <taxon>Bacillati</taxon>
        <taxon>Mycoplasmatota</taxon>
        <taxon>Mollicutes</taxon>
        <taxon>Entomoplasmatales</taxon>
        <taxon>Spiroplasmataceae</taxon>
        <taxon>Spiroplasma</taxon>
    </lineage>
</organism>
<dbReference type="Proteomes" id="UP000094378">
    <property type="component" value="Chromosome"/>
</dbReference>
<gene>
    <name evidence="1" type="ORF">SHELI_v1c03580</name>
</gene>
<dbReference type="KEGG" id="shj:SHELI_v1c03580"/>
<evidence type="ECO:0000313" key="2">
    <source>
        <dbReference type="Proteomes" id="UP000094378"/>
    </source>
</evidence>